<name>A0A4R4DMZ8_9PROT</name>
<gene>
    <name evidence="3" type="ORF">EXY23_13350</name>
</gene>
<evidence type="ECO:0000259" key="2">
    <source>
        <dbReference type="Pfam" id="PF09557"/>
    </source>
</evidence>
<sequence length="306" mass="32890">MTQTTLTALYDTRGDADTAAERLVTEAGLARSDITVTAQEAGQEAGAAEEDGFFASLKDLFMPDQDRDTYAEALRRGGFLLTARAEQRNAEQAMDILEEYGAVDLDQRQQAWHAAGTSGDGTMSGAAAASAAGTAAAPASFAREPISTPSPSGAAQAASAGRAVTAGREEKIDLVEERLRVGKRAIGGGRVRVRSYVVETPVEEQVSLREERVDIERRPMDRAVTAADEELFGERVIEATETGEEAVIAKDARVTEEVVLRKDTDERVETVRDTVRRTEVEVEDTRATDAKGIAPKPGRVDPAPRR</sequence>
<protein>
    <submittedName>
        <fullName evidence="3">DUF2382 domain-containing protein</fullName>
    </submittedName>
</protein>
<dbReference type="OrthoDB" id="7204249at2"/>
<evidence type="ECO:0000313" key="4">
    <source>
        <dbReference type="Proteomes" id="UP000295023"/>
    </source>
</evidence>
<feature type="domain" description="DUF2382" evidence="2">
    <location>
        <begin position="172"/>
        <end position="282"/>
    </location>
</feature>
<proteinExistence type="predicted"/>
<dbReference type="PANTHER" id="PTHR38463:SF1">
    <property type="entry name" value="STRESS RESPONSE PROTEIN YSNF"/>
    <property type="match status" value="1"/>
</dbReference>
<comment type="caution">
    <text evidence="3">The sequence shown here is derived from an EMBL/GenBank/DDBJ whole genome shotgun (WGS) entry which is preliminary data.</text>
</comment>
<keyword evidence="4" id="KW-1185">Reference proteome</keyword>
<dbReference type="InterPro" id="IPR052967">
    <property type="entry name" value="Stress_Response_Assoc"/>
</dbReference>
<dbReference type="Pfam" id="PF09557">
    <property type="entry name" value="DUF2382"/>
    <property type="match status" value="1"/>
</dbReference>
<evidence type="ECO:0000256" key="1">
    <source>
        <dbReference type="SAM" id="MobiDB-lite"/>
    </source>
</evidence>
<reference evidence="3 4" key="1">
    <citation type="submission" date="2019-03" db="EMBL/GenBank/DDBJ databases">
        <title>Paracraurococcus aquatilis NE82 genome sequence.</title>
        <authorList>
            <person name="Zhao Y."/>
            <person name="Du Z."/>
        </authorList>
    </citation>
    <scope>NUCLEOTIDE SEQUENCE [LARGE SCALE GENOMIC DNA]</scope>
    <source>
        <strain evidence="3 4">NE82</strain>
    </source>
</reference>
<dbReference type="RefSeq" id="WP_132289789.1">
    <property type="nucleotide sequence ID" value="NZ_SKBM01000011.1"/>
</dbReference>
<dbReference type="PANTHER" id="PTHR38463">
    <property type="entry name" value="STRESS RESPONSE PROTEIN YSNF"/>
    <property type="match status" value="1"/>
</dbReference>
<feature type="region of interest" description="Disordered" evidence="1">
    <location>
        <begin position="282"/>
        <end position="306"/>
    </location>
</feature>
<dbReference type="EMBL" id="SKBM01000011">
    <property type="protein sequence ID" value="TCZ61110.1"/>
    <property type="molecule type" value="Genomic_DNA"/>
</dbReference>
<feature type="region of interest" description="Disordered" evidence="1">
    <location>
        <begin position="145"/>
        <end position="166"/>
    </location>
</feature>
<evidence type="ECO:0000313" key="3">
    <source>
        <dbReference type="EMBL" id="TCZ61110.1"/>
    </source>
</evidence>
<accession>A0A4R4DMZ8</accession>
<dbReference type="Proteomes" id="UP000295023">
    <property type="component" value="Unassembled WGS sequence"/>
</dbReference>
<dbReference type="InterPro" id="IPR019060">
    <property type="entry name" value="DUF2382"/>
</dbReference>
<organism evidence="3 4">
    <name type="scientific">Roseicella aquatilis</name>
    <dbReference type="NCBI Taxonomy" id="2527868"/>
    <lineage>
        <taxon>Bacteria</taxon>
        <taxon>Pseudomonadati</taxon>
        <taxon>Pseudomonadota</taxon>
        <taxon>Alphaproteobacteria</taxon>
        <taxon>Acetobacterales</taxon>
        <taxon>Roseomonadaceae</taxon>
        <taxon>Roseicella</taxon>
    </lineage>
</organism>
<dbReference type="AlphaFoldDB" id="A0A4R4DMZ8"/>